<protein>
    <recommendedName>
        <fullName evidence="3">DUF5666 domain-containing protein</fullName>
    </recommendedName>
</protein>
<reference evidence="2" key="2">
    <citation type="submission" date="2024-07" db="EMBL/GenBank/DDBJ databases">
        <title>Streptomyces haneummycinica sp. nov., a new antibiotic-producing actinobacterium isolated from marine sediment.</title>
        <authorList>
            <person name="Uemura M."/>
            <person name="Hamada M."/>
            <person name="Hirano S."/>
            <person name="Kobayashi K."/>
            <person name="Ohshiro T."/>
            <person name="Kobayashi T."/>
            <person name="Terahara T."/>
        </authorList>
    </citation>
    <scope>NUCLEOTIDE SEQUENCE</scope>
    <source>
        <strain evidence="2">KM77-8</strain>
    </source>
</reference>
<sequence>MSSGDDLQVGPLTGTVASGDSLQAFGGTLKVTAFGFITITCKATAPSPRARSSSTDPRRDSRLPGRVPHGRPARQPRDGQRSDPRKQATCPSTLSNSWALIRQSSNCP</sequence>
<feature type="compositionally biased region" description="Basic and acidic residues" evidence="1">
    <location>
        <begin position="75"/>
        <end position="86"/>
    </location>
</feature>
<evidence type="ECO:0000256" key="1">
    <source>
        <dbReference type="SAM" id="MobiDB-lite"/>
    </source>
</evidence>
<feature type="region of interest" description="Disordered" evidence="1">
    <location>
        <begin position="45"/>
        <end position="108"/>
    </location>
</feature>
<proteinExistence type="predicted"/>
<reference evidence="2" key="1">
    <citation type="submission" date="2024-06" db="EMBL/GenBank/DDBJ databases">
        <authorList>
            <consortium name="consrtm"/>
            <person name="Uemura M."/>
            <person name="Terahara T."/>
        </authorList>
    </citation>
    <scope>NUCLEOTIDE SEQUENCE</scope>
    <source>
        <strain evidence="2">KM77-8</strain>
    </source>
</reference>
<feature type="compositionally biased region" description="Polar residues" evidence="1">
    <location>
        <begin position="89"/>
        <end position="108"/>
    </location>
</feature>
<organism evidence="2">
    <name type="scientific">Streptomyces haneummycinicus</name>
    <dbReference type="NCBI Taxonomy" id="3074435"/>
    <lineage>
        <taxon>Bacteria</taxon>
        <taxon>Bacillati</taxon>
        <taxon>Actinomycetota</taxon>
        <taxon>Actinomycetes</taxon>
        <taxon>Kitasatosporales</taxon>
        <taxon>Streptomycetaceae</taxon>
        <taxon>Streptomyces</taxon>
    </lineage>
</organism>
<evidence type="ECO:0008006" key="3">
    <source>
        <dbReference type="Google" id="ProtNLM"/>
    </source>
</evidence>
<gene>
    <name evidence="2" type="ORF">SHKM778_77320</name>
</gene>
<evidence type="ECO:0000313" key="2">
    <source>
        <dbReference type="EMBL" id="BFO21344.1"/>
    </source>
</evidence>
<name>A0AAT9HVE5_9ACTN</name>
<accession>A0AAT9HVE5</accession>
<dbReference type="EMBL" id="AP035768">
    <property type="protein sequence ID" value="BFO21344.1"/>
    <property type="molecule type" value="Genomic_DNA"/>
</dbReference>
<feature type="region of interest" description="Disordered" evidence="1">
    <location>
        <begin position="1"/>
        <end position="21"/>
    </location>
</feature>
<feature type="compositionally biased region" description="Low complexity" evidence="1">
    <location>
        <begin position="45"/>
        <end position="55"/>
    </location>
</feature>
<dbReference type="AlphaFoldDB" id="A0AAT9HVE5"/>